<dbReference type="InterPro" id="IPR020094">
    <property type="entry name" value="TruA/RsuA/RluB/E/F_N"/>
</dbReference>
<keyword evidence="3 5" id="KW-0413">Isomerase</keyword>
<dbReference type="NCBIfam" id="TIGR00093">
    <property type="entry name" value="pseudouridine synthase"/>
    <property type="match status" value="1"/>
</dbReference>
<comment type="similarity">
    <text evidence="1 5">Belongs to the pseudouridine synthase RsuA family.</text>
</comment>
<evidence type="ECO:0000256" key="2">
    <source>
        <dbReference type="ARBA" id="ARBA00022884"/>
    </source>
</evidence>
<dbReference type="GO" id="GO:0016853">
    <property type="term" value="F:isomerase activity"/>
    <property type="evidence" value="ECO:0007669"/>
    <property type="project" value="UniProtKB-KW"/>
</dbReference>
<comment type="caution">
    <text evidence="7">The sequence shown here is derived from an EMBL/GenBank/DDBJ whole genome shotgun (WGS) entry which is preliminary data.</text>
</comment>
<keyword evidence="2 4" id="KW-0694">RNA-binding</keyword>
<protein>
    <recommendedName>
        <fullName evidence="5">Pseudouridine synthase</fullName>
        <ecNumber evidence="5">5.4.99.-</ecNumber>
    </recommendedName>
</protein>
<dbReference type="EMBL" id="JBHTKK010000014">
    <property type="protein sequence ID" value="MFD1066817.1"/>
    <property type="molecule type" value="Genomic_DNA"/>
</dbReference>
<dbReference type="InterPro" id="IPR006145">
    <property type="entry name" value="PsdUridine_synth_RsuA/RluA"/>
</dbReference>
<dbReference type="InterPro" id="IPR020103">
    <property type="entry name" value="PsdUridine_synth_cat_dom_sf"/>
</dbReference>
<dbReference type="InterPro" id="IPR036986">
    <property type="entry name" value="S4_RNA-bd_sf"/>
</dbReference>
<dbReference type="PROSITE" id="PS50889">
    <property type="entry name" value="S4"/>
    <property type="match status" value="1"/>
</dbReference>
<evidence type="ECO:0000313" key="7">
    <source>
        <dbReference type="EMBL" id="MFD1066817.1"/>
    </source>
</evidence>
<dbReference type="SUPFAM" id="SSF55174">
    <property type="entry name" value="Alpha-L RNA-binding motif"/>
    <property type="match status" value="1"/>
</dbReference>
<dbReference type="SUPFAM" id="SSF55120">
    <property type="entry name" value="Pseudouridine synthase"/>
    <property type="match status" value="1"/>
</dbReference>
<evidence type="ECO:0000259" key="6">
    <source>
        <dbReference type="SMART" id="SM00363"/>
    </source>
</evidence>
<dbReference type="CDD" id="cd00165">
    <property type="entry name" value="S4"/>
    <property type="match status" value="1"/>
</dbReference>
<dbReference type="Pfam" id="PF00849">
    <property type="entry name" value="PseudoU_synth_2"/>
    <property type="match status" value="1"/>
</dbReference>
<dbReference type="InterPro" id="IPR050343">
    <property type="entry name" value="RsuA_PseudoU_synthase"/>
</dbReference>
<dbReference type="Gene3D" id="3.30.70.1560">
    <property type="entry name" value="Alpha-L RNA-binding motif"/>
    <property type="match status" value="1"/>
</dbReference>
<dbReference type="Gene3D" id="3.30.70.580">
    <property type="entry name" value="Pseudouridine synthase I, catalytic domain, N-terminal subdomain"/>
    <property type="match status" value="1"/>
</dbReference>
<dbReference type="SMART" id="SM00363">
    <property type="entry name" value="S4"/>
    <property type="match status" value="1"/>
</dbReference>
<dbReference type="PANTHER" id="PTHR47683">
    <property type="entry name" value="PSEUDOURIDINE SYNTHASE FAMILY PROTEIN-RELATED"/>
    <property type="match status" value="1"/>
</dbReference>
<dbReference type="InterPro" id="IPR042092">
    <property type="entry name" value="PsdUridine_s_RsuA/RluB/E/F_cat"/>
</dbReference>
<name>A0ABW3NGJ6_9BACI</name>
<feature type="domain" description="RNA-binding S4" evidence="6">
    <location>
        <begin position="1"/>
        <end position="61"/>
    </location>
</feature>
<dbReference type="PROSITE" id="PS01149">
    <property type="entry name" value="PSI_RSU"/>
    <property type="match status" value="1"/>
</dbReference>
<keyword evidence="8" id="KW-1185">Reference proteome</keyword>
<evidence type="ECO:0000313" key="8">
    <source>
        <dbReference type="Proteomes" id="UP001597041"/>
    </source>
</evidence>
<dbReference type="CDD" id="cd02553">
    <property type="entry name" value="PseudoU_synth_RsuA"/>
    <property type="match status" value="1"/>
</dbReference>
<evidence type="ECO:0000256" key="5">
    <source>
        <dbReference type="RuleBase" id="RU003887"/>
    </source>
</evidence>
<gene>
    <name evidence="7" type="ORF">ACFQ19_12335</name>
</gene>
<accession>A0ABW3NGJ6</accession>
<dbReference type="EC" id="5.4.99.-" evidence="5"/>
<organism evidence="7 8">
    <name type="scientific">Oceanobacillus locisalsi</name>
    <dbReference type="NCBI Taxonomy" id="546107"/>
    <lineage>
        <taxon>Bacteria</taxon>
        <taxon>Bacillati</taxon>
        <taxon>Bacillota</taxon>
        <taxon>Bacilli</taxon>
        <taxon>Bacillales</taxon>
        <taxon>Bacillaceae</taxon>
        <taxon>Oceanobacillus</taxon>
    </lineage>
</organism>
<dbReference type="InterPro" id="IPR000748">
    <property type="entry name" value="PsdUridine_synth_RsuA/RluB/E/F"/>
</dbReference>
<reference evidence="8" key="1">
    <citation type="journal article" date="2019" name="Int. J. Syst. Evol. Microbiol.">
        <title>The Global Catalogue of Microorganisms (GCM) 10K type strain sequencing project: providing services to taxonomists for standard genome sequencing and annotation.</title>
        <authorList>
            <consortium name="The Broad Institute Genomics Platform"/>
            <consortium name="The Broad Institute Genome Sequencing Center for Infectious Disease"/>
            <person name="Wu L."/>
            <person name="Ma J."/>
        </authorList>
    </citation>
    <scope>NUCLEOTIDE SEQUENCE [LARGE SCALE GENOMIC DNA]</scope>
    <source>
        <strain evidence="8">CCUG 56608</strain>
    </source>
</reference>
<sequence>MRLDKLLANMSVGSRKEVKALLKAKKVTLNGEIVKDSSVKVDPDNDSVRVEGEPVIYQKYIYVMLHKPQGVVSATTDAKDKTVIDLLSEQDQHFRPFPVGRLDKDTEGLLLITNNGDLAHQLTSPNKEVPKVYRANVQGELPADVIQQFAEGVTLDDGYQTKPAKLEILASEEEADVSEVQIEITEGKFHQIKRMFEAVHCQVTYLKRCQMGGLTLDSQLSRGTYRPLTEEEIAACFQLKNKEIR</sequence>
<dbReference type="Proteomes" id="UP001597041">
    <property type="component" value="Unassembled WGS sequence"/>
</dbReference>
<dbReference type="PANTHER" id="PTHR47683:SF4">
    <property type="entry name" value="PSEUDOURIDINE SYNTHASE"/>
    <property type="match status" value="1"/>
</dbReference>
<dbReference type="RefSeq" id="WP_379592495.1">
    <property type="nucleotide sequence ID" value="NZ_JBHTKK010000014.1"/>
</dbReference>
<dbReference type="Gene3D" id="3.10.290.10">
    <property type="entry name" value="RNA-binding S4 domain"/>
    <property type="match status" value="1"/>
</dbReference>
<dbReference type="InterPro" id="IPR002942">
    <property type="entry name" value="S4_RNA-bd"/>
</dbReference>
<evidence type="ECO:0000256" key="3">
    <source>
        <dbReference type="ARBA" id="ARBA00023235"/>
    </source>
</evidence>
<evidence type="ECO:0000256" key="4">
    <source>
        <dbReference type="PROSITE-ProRule" id="PRU00182"/>
    </source>
</evidence>
<evidence type="ECO:0000256" key="1">
    <source>
        <dbReference type="ARBA" id="ARBA00008348"/>
    </source>
</evidence>
<dbReference type="InterPro" id="IPR018496">
    <property type="entry name" value="PsdUridine_synth_RsuA/RluB_CS"/>
</dbReference>
<proteinExistence type="inferred from homology"/>
<dbReference type="Pfam" id="PF01479">
    <property type="entry name" value="S4"/>
    <property type="match status" value="1"/>
</dbReference>